<organism evidence="5 6">
    <name type="scientific">Selenomonas ruminantium subsp. lactilytica (strain NBRC 103574 / TAM6421)</name>
    <dbReference type="NCBI Taxonomy" id="927704"/>
    <lineage>
        <taxon>Bacteria</taxon>
        <taxon>Bacillati</taxon>
        <taxon>Bacillota</taxon>
        <taxon>Negativicutes</taxon>
        <taxon>Selenomonadales</taxon>
        <taxon>Selenomonadaceae</taxon>
        <taxon>Selenomonas</taxon>
    </lineage>
</organism>
<dbReference type="EMBL" id="AP012292">
    <property type="protein sequence ID" value="BAL82812.1"/>
    <property type="molecule type" value="Genomic_DNA"/>
</dbReference>
<dbReference type="Gene3D" id="3.40.50.10190">
    <property type="entry name" value="BRCT domain"/>
    <property type="match status" value="1"/>
</dbReference>
<evidence type="ECO:0000256" key="3">
    <source>
        <dbReference type="ARBA" id="ARBA00022839"/>
    </source>
</evidence>
<keyword evidence="2" id="KW-0378">Hydrolase</keyword>
<dbReference type="KEGG" id="sri:SELR_11040"/>
<dbReference type="PANTHER" id="PTHR30231:SF4">
    <property type="entry name" value="PROTEIN NEN2"/>
    <property type="match status" value="1"/>
</dbReference>
<dbReference type="InterPro" id="IPR012337">
    <property type="entry name" value="RNaseH-like_sf"/>
</dbReference>
<feature type="domain" description="BRCT" evidence="4">
    <location>
        <begin position="232"/>
        <end position="325"/>
    </location>
</feature>
<dbReference type="HOGENOM" id="CLU_047806_0_2_9"/>
<dbReference type="Proteomes" id="UP000007887">
    <property type="component" value="Chromosome"/>
</dbReference>
<dbReference type="AlphaFoldDB" id="I0GPX5"/>
<keyword evidence="3" id="KW-0269">Exonuclease</keyword>
<dbReference type="PANTHER" id="PTHR30231">
    <property type="entry name" value="DNA POLYMERASE III SUBUNIT EPSILON"/>
    <property type="match status" value="1"/>
</dbReference>
<dbReference type="Pfam" id="PF00533">
    <property type="entry name" value="BRCT"/>
    <property type="match status" value="1"/>
</dbReference>
<dbReference type="PATRIC" id="fig|927704.6.peg.1138"/>
<dbReference type="eggNOG" id="COG0272">
    <property type="taxonomic scope" value="Bacteria"/>
</dbReference>
<protein>
    <recommendedName>
        <fullName evidence="4">BRCT domain-containing protein</fullName>
    </recommendedName>
</protein>
<evidence type="ECO:0000313" key="6">
    <source>
        <dbReference type="Proteomes" id="UP000007887"/>
    </source>
</evidence>
<evidence type="ECO:0000259" key="4">
    <source>
        <dbReference type="PROSITE" id="PS50172"/>
    </source>
</evidence>
<dbReference type="SMART" id="SM00479">
    <property type="entry name" value="EXOIII"/>
    <property type="match status" value="1"/>
</dbReference>
<dbReference type="InterPro" id="IPR013520">
    <property type="entry name" value="Ribonucl_H"/>
</dbReference>
<dbReference type="Gene3D" id="3.30.420.10">
    <property type="entry name" value="Ribonuclease H-like superfamily/Ribonuclease H"/>
    <property type="match status" value="1"/>
</dbReference>
<proteinExistence type="predicted"/>
<dbReference type="eggNOG" id="COG0847">
    <property type="taxonomic scope" value="Bacteria"/>
</dbReference>
<dbReference type="SUPFAM" id="SSF52113">
    <property type="entry name" value="BRCT domain"/>
    <property type="match status" value="1"/>
</dbReference>
<dbReference type="GO" id="GO:0008408">
    <property type="term" value="F:3'-5' exonuclease activity"/>
    <property type="evidence" value="ECO:0007669"/>
    <property type="project" value="TreeGrafter"/>
</dbReference>
<accession>I0GPX5</accession>
<dbReference type="InterPro" id="IPR036420">
    <property type="entry name" value="BRCT_dom_sf"/>
</dbReference>
<dbReference type="PROSITE" id="PS50172">
    <property type="entry name" value="BRCT"/>
    <property type="match status" value="1"/>
</dbReference>
<name>I0GPX5_SELRL</name>
<dbReference type="OrthoDB" id="9810135at2"/>
<sequence length="325" mass="37238">MSKMNPTKRRKGTSLLQFPNDYTVIDIETTGLSPNYDSIIEISCIKYRNNIEVDFFSSLVQPPPFHVAKSEQDKLDNANYHGLVAYVNCFISCFTGITSEMLSGAPKFEDIADALWNFLHNEILVGHNIHFDLNFLYDNLFDHNQSYILNNDFVDTMRIARLALPDLEHHRLIDLDDYFDIQSQHHRAESDCQTTTIVLQELAKLVTNNAINLTPHKPVDLRTLTASQSSFDIGHPLYNKHCVFTGKLERFIRKDAAQIVVNLGGYCENNINKRTNFLIVGDFDYVSNIKDGKSTKLKKAEQLILKGQDLQIIPENDFYNMIENI</sequence>
<dbReference type="InterPro" id="IPR001357">
    <property type="entry name" value="BRCT_dom"/>
</dbReference>
<keyword evidence="1" id="KW-0540">Nuclease</keyword>
<dbReference type="InterPro" id="IPR036397">
    <property type="entry name" value="RNaseH_sf"/>
</dbReference>
<dbReference type="Pfam" id="PF00929">
    <property type="entry name" value="RNase_T"/>
    <property type="match status" value="2"/>
</dbReference>
<gene>
    <name evidence="5" type="ordered locus">SELR_11040</name>
</gene>
<evidence type="ECO:0000256" key="1">
    <source>
        <dbReference type="ARBA" id="ARBA00022722"/>
    </source>
</evidence>
<dbReference type="CDD" id="cd06127">
    <property type="entry name" value="DEDDh"/>
    <property type="match status" value="1"/>
</dbReference>
<reference evidence="5 6" key="1">
    <citation type="submission" date="2011-10" db="EMBL/GenBank/DDBJ databases">
        <title>Whole genome sequence of Selenomonas ruminantium subsp. lactilytica TAM6421.</title>
        <authorList>
            <person name="Oguchi A."/>
            <person name="Ankai A."/>
            <person name="Kaneko J."/>
            <person name="Yamada-Narita S."/>
            <person name="Fukui S."/>
            <person name="Takahashi M."/>
            <person name="Onodera T."/>
            <person name="Kojima S."/>
            <person name="Fushimi T."/>
            <person name="Abe N."/>
            <person name="Kamio Y."/>
            <person name="Yamazaki S."/>
            <person name="Fujita N."/>
        </authorList>
    </citation>
    <scope>NUCLEOTIDE SEQUENCE [LARGE SCALE GENOMIC DNA]</scope>
    <source>
        <strain evidence="6">NBRC 103574 / TAM6421</strain>
    </source>
</reference>
<dbReference type="FunFam" id="3.30.420.10:FF:000045">
    <property type="entry name" value="3'-5' exonuclease DinG"/>
    <property type="match status" value="1"/>
</dbReference>
<evidence type="ECO:0000256" key="2">
    <source>
        <dbReference type="ARBA" id="ARBA00022801"/>
    </source>
</evidence>
<dbReference type="SUPFAM" id="SSF53098">
    <property type="entry name" value="Ribonuclease H-like"/>
    <property type="match status" value="1"/>
</dbReference>
<dbReference type="GO" id="GO:0003676">
    <property type="term" value="F:nucleic acid binding"/>
    <property type="evidence" value="ECO:0007669"/>
    <property type="project" value="InterPro"/>
</dbReference>
<dbReference type="CDD" id="cd17748">
    <property type="entry name" value="BRCT_DNA_ligase_like"/>
    <property type="match status" value="1"/>
</dbReference>
<evidence type="ECO:0000313" key="5">
    <source>
        <dbReference type="EMBL" id="BAL82812.1"/>
    </source>
</evidence>
<dbReference type="RefSeq" id="WP_014424249.1">
    <property type="nucleotide sequence ID" value="NC_017068.1"/>
</dbReference>